<feature type="signal peptide" evidence="2">
    <location>
        <begin position="1"/>
        <end position="20"/>
    </location>
</feature>
<feature type="compositionally biased region" description="Basic and acidic residues" evidence="1">
    <location>
        <begin position="79"/>
        <end position="95"/>
    </location>
</feature>
<feature type="compositionally biased region" description="Gly residues" evidence="1">
    <location>
        <begin position="133"/>
        <end position="150"/>
    </location>
</feature>
<evidence type="ECO:0000256" key="1">
    <source>
        <dbReference type="SAM" id="MobiDB-lite"/>
    </source>
</evidence>
<protein>
    <submittedName>
        <fullName evidence="3">Uncharacterized protein</fullName>
    </submittedName>
</protein>
<feature type="compositionally biased region" description="Basic and acidic residues" evidence="1">
    <location>
        <begin position="59"/>
        <end position="69"/>
    </location>
</feature>
<organism evidence="3 4">
    <name type="scientific">Steccherinum ochraceum</name>
    <dbReference type="NCBI Taxonomy" id="92696"/>
    <lineage>
        <taxon>Eukaryota</taxon>
        <taxon>Fungi</taxon>
        <taxon>Dikarya</taxon>
        <taxon>Basidiomycota</taxon>
        <taxon>Agaricomycotina</taxon>
        <taxon>Agaricomycetes</taxon>
        <taxon>Polyporales</taxon>
        <taxon>Steccherinaceae</taxon>
        <taxon>Steccherinum</taxon>
    </lineage>
</organism>
<reference evidence="3 4" key="1">
    <citation type="submission" date="2018-11" db="EMBL/GenBank/DDBJ databases">
        <title>Genome assembly of Steccherinum ochraceum LE-BIN_3174, the white-rot fungus of the Steccherinaceae family (The Residual Polyporoid clade, Polyporales, Basidiomycota).</title>
        <authorList>
            <person name="Fedorova T.V."/>
            <person name="Glazunova O.A."/>
            <person name="Landesman E.O."/>
            <person name="Moiseenko K.V."/>
            <person name="Psurtseva N.V."/>
            <person name="Savinova O.S."/>
            <person name="Shakhova N.V."/>
            <person name="Tyazhelova T.V."/>
            <person name="Vasina D.V."/>
        </authorList>
    </citation>
    <scope>NUCLEOTIDE SEQUENCE [LARGE SCALE GENOMIC DNA]</scope>
    <source>
        <strain evidence="3 4">LE-BIN_3174</strain>
    </source>
</reference>
<evidence type="ECO:0000313" key="4">
    <source>
        <dbReference type="Proteomes" id="UP000292702"/>
    </source>
</evidence>
<feature type="chain" id="PRO_5020798893" evidence="2">
    <location>
        <begin position="21"/>
        <end position="164"/>
    </location>
</feature>
<dbReference type="EMBL" id="RWJN01000249">
    <property type="protein sequence ID" value="TCD64216.1"/>
    <property type="molecule type" value="Genomic_DNA"/>
</dbReference>
<feature type="region of interest" description="Disordered" evidence="1">
    <location>
        <begin position="59"/>
        <end position="164"/>
    </location>
</feature>
<proteinExistence type="predicted"/>
<dbReference type="Proteomes" id="UP000292702">
    <property type="component" value="Unassembled WGS sequence"/>
</dbReference>
<feature type="compositionally biased region" description="Basic and acidic residues" evidence="1">
    <location>
        <begin position="152"/>
        <end position="164"/>
    </location>
</feature>
<dbReference type="AlphaFoldDB" id="A0A4R0RBF4"/>
<comment type="caution">
    <text evidence="3">The sequence shown here is derived from an EMBL/GenBank/DDBJ whole genome shotgun (WGS) entry which is preliminary data.</text>
</comment>
<evidence type="ECO:0000313" key="3">
    <source>
        <dbReference type="EMBL" id="TCD64216.1"/>
    </source>
</evidence>
<gene>
    <name evidence="3" type="ORF">EIP91_004351</name>
</gene>
<accession>A0A4R0RBF4</accession>
<evidence type="ECO:0000256" key="2">
    <source>
        <dbReference type="SAM" id="SignalP"/>
    </source>
</evidence>
<feature type="compositionally biased region" description="Low complexity" evidence="1">
    <location>
        <begin position="96"/>
        <end position="117"/>
    </location>
</feature>
<keyword evidence="4" id="KW-1185">Reference proteome</keyword>
<name>A0A4R0RBF4_9APHY</name>
<keyword evidence="2" id="KW-0732">Signal</keyword>
<sequence length="164" mass="17253">MRFTTAFVALAAFTFTSALAAPHPTRIAARDNLQTALFARGGTSYLTVRDVVEALVARDHERMERREPKTPGGRPGSVSEHHGTSQADERARREAATQARTNAVANARDAQRMQDAAAAERARTGAGAAPRPGTGGPAFRGVNWGGGGGRAAAHDSPDRSPSRP</sequence>